<dbReference type="STRING" id="1194090.SAMN05443144_12755"/>
<keyword evidence="8" id="KW-1185">Reference proteome</keyword>
<proteinExistence type="inferred from homology"/>
<evidence type="ECO:0000259" key="6">
    <source>
        <dbReference type="Pfam" id="PF00884"/>
    </source>
</evidence>
<feature type="signal peptide" evidence="5">
    <location>
        <begin position="1"/>
        <end position="22"/>
    </location>
</feature>
<dbReference type="InterPro" id="IPR017850">
    <property type="entry name" value="Alkaline_phosphatase_core_sf"/>
</dbReference>
<dbReference type="GO" id="GO:0046872">
    <property type="term" value="F:metal ion binding"/>
    <property type="evidence" value="ECO:0007669"/>
    <property type="project" value="UniProtKB-KW"/>
</dbReference>
<gene>
    <name evidence="7" type="ORF">SAMN05443144_12755</name>
</gene>
<keyword evidence="2" id="KW-0479">Metal-binding</keyword>
<dbReference type="PROSITE" id="PS51257">
    <property type="entry name" value="PROKAR_LIPOPROTEIN"/>
    <property type="match status" value="1"/>
</dbReference>
<organism evidence="7 8">
    <name type="scientific">Fodinibius roseus</name>
    <dbReference type="NCBI Taxonomy" id="1194090"/>
    <lineage>
        <taxon>Bacteria</taxon>
        <taxon>Pseudomonadati</taxon>
        <taxon>Balneolota</taxon>
        <taxon>Balneolia</taxon>
        <taxon>Balneolales</taxon>
        <taxon>Balneolaceae</taxon>
        <taxon>Fodinibius</taxon>
    </lineage>
</organism>
<sequence>MKMNINIDIRFVFSLLIVSVLAGCSPDNNGNMDGEGERKSSDPESPNIVYILADDLGYGDIGAYGQEKIETPHIDALAENGMTFTRHYSGAPVCAPARYMLMTGRHPGKAYVRGNDPMAERGDVWDFKAMYENPELEGNVPIPDSTVTIAEVLKEAGYRTGLVGKWGLGAPFTEGLPNRQGFDYFYGYVCQRQAHTYYPSHLWKNEERVHLDNELIDPHQGLPEGADPSDPASYARFHDQPDYAAELMGGEALRFIGDQSGGGD</sequence>
<evidence type="ECO:0000256" key="1">
    <source>
        <dbReference type="ARBA" id="ARBA00008779"/>
    </source>
</evidence>
<dbReference type="PROSITE" id="PS00523">
    <property type="entry name" value="SULFATASE_1"/>
    <property type="match status" value="1"/>
</dbReference>
<protein>
    <submittedName>
        <fullName evidence="7">Sulfatase</fullName>
    </submittedName>
</protein>
<dbReference type="Gene3D" id="3.40.720.10">
    <property type="entry name" value="Alkaline Phosphatase, subunit A"/>
    <property type="match status" value="1"/>
</dbReference>
<keyword evidence="3" id="KW-0378">Hydrolase</keyword>
<dbReference type="InterPro" id="IPR050738">
    <property type="entry name" value="Sulfatase"/>
</dbReference>
<accession>A0A1M5JLH3</accession>
<feature type="non-terminal residue" evidence="7">
    <location>
        <position position="264"/>
    </location>
</feature>
<feature type="domain" description="Sulfatase N-terminal" evidence="6">
    <location>
        <begin position="46"/>
        <end position="217"/>
    </location>
</feature>
<keyword evidence="4" id="KW-0106">Calcium</keyword>
<reference evidence="7 8" key="1">
    <citation type="submission" date="2016-11" db="EMBL/GenBank/DDBJ databases">
        <authorList>
            <person name="Jaros S."/>
            <person name="Januszkiewicz K."/>
            <person name="Wedrychowicz H."/>
        </authorList>
    </citation>
    <scope>NUCLEOTIDE SEQUENCE [LARGE SCALE GENOMIC DNA]</scope>
    <source>
        <strain evidence="7 8">DSM 21986</strain>
    </source>
</reference>
<dbReference type="InterPro" id="IPR000917">
    <property type="entry name" value="Sulfatase_N"/>
</dbReference>
<evidence type="ECO:0000256" key="3">
    <source>
        <dbReference type="ARBA" id="ARBA00022801"/>
    </source>
</evidence>
<dbReference type="RefSeq" id="WP_211483231.1">
    <property type="nucleotide sequence ID" value="NZ_FQUS01000027.1"/>
</dbReference>
<name>A0A1M5JLH3_9BACT</name>
<dbReference type="InterPro" id="IPR024607">
    <property type="entry name" value="Sulfatase_CS"/>
</dbReference>
<evidence type="ECO:0000256" key="5">
    <source>
        <dbReference type="SAM" id="SignalP"/>
    </source>
</evidence>
<evidence type="ECO:0000256" key="4">
    <source>
        <dbReference type="ARBA" id="ARBA00022837"/>
    </source>
</evidence>
<feature type="chain" id="PRO_5012070267" evidence="5">
    <location>
        <begin position="23"/>
        <end position="264"/>
    </location>
</feature>
<comment type="similarity">
    <text evidence="1">Belongs to the sulfatase family.</text>
</comment>
<dbReference type="AlphaFoldDB" id="A0A1M5JLH3"/>
<dbReference type="EMBL" id="FQUS01000027">
    <property type="protein sequence ID" value="SHG41381.1"/>
    <property type="molecule type" value="Genomic_DNA"/>
</dbReference>
<evidence type="ECO:0000313" key="7">
    <source>
        <dbReference type="EMBL" id="SHG41381.1"/>
    </source>
</evidence>
<keyword evidence="5" id="KW-0732">Signal</keyword>
<dbReference type="GO" id="GO:0004065">
    <property type="term" value="F:arylsulfatase activity"/>
    <property type="evidence" value="ECO:0007669"/>
    <property type="project" value="TreeGrafter"/>
</dbReference>
<evidence type="ECO:0000256" key="2">
    <source>
        <dbReference type="ARBA" id="ARBA00022723"/>
    </source>
</evidence>
<dbReference type="PANTHER" id="PTHR42693">
    <property type="entry name" value="ARYLSULFATASE FAMILY MEMBER"/>
    <property type="match status" value="1"/>
</dbReference>
<dbReference type="PANTHER" id="PTHR42693:SF53">
    <property type="entry name" value="ENDO-4-O-SULFATASE"/>
    <property type="match status" value="1"/>
</dbReference>
<dbReference type="Pfam" id="PF00884">
    <property type="entry name" value="Sulfatase"/>
    <property type="match status" value="1"/>
</dbReference>
<dbReference type="SUPFAM" id="SSF53649">
    <property type="entry name" value="Alkaline phosphatase-like"/>
    <property type="match status" value="1"/>
</dbReference>
<evidence type="ECO:0000313" key="8">
    <source>
        <dbReference type="Proteomes" id="UP000184041"/>
    </source>
</evidence>
<dbReference type="Proteomes" id="UP000184041">
    <property type="component" value="Unassembled WGS sequence"/>
</dbReference>